<evidence type="ECO:0000313" key="4">
    <source>
        <dbReference type="EMBL" id="SJL02293.1"/>
    </source>
</evidence>
<dbReference type="Gene3D" id="3.40.50.720">
    <property type="entry name" value="NAD(P)-binding Rossmann-like Domain"/>
    <property type="match status" value="1"/>
</dbReference>
<dbReference type="OMA" id="QVNCYTH"/>
<dbReference type="STRING" id="47428.A0A284R0Q3"/>
<name>A0A284R0Q3_ARMOS</name>
<keyword evidence="3" id="KW-0560">Oxidoreductase</keyword>
<evidence type="ECO:0000313" key="5">
    <source>
        <dbReference type="Proteomes" id="UP000219338"/>
    </source>
</evidence>
<dbReference type="PANTHER" id="PTHR24320">
    <property type="entry name" value="RETINOL DEHYDROGENASE"/>
    <property type="match status" value="1"/>
</dbReference>
<accession>A0A284R0Q3</accession>
<gene>
    <name evidence="4" type="ORF">ARMOST_05619</name>
</gene>
<evidence type="ECO:0000256" key="1">
    <source>
        <dbReference type="ARBA" id="ARBA00006484"/>
    </source>
</evidence>
<keyword evidence="5" id="KW-1185">Reference proteome</keyword>
<dbReference type="InterPro" id="IPR002347">
    <property type="entry name" value="SDR_fam"/>
</dbReference>
<dbReference type="AlphaFoldDB" id="A0A284R0Q3"/>
<evidence type="ECO:0000256" key="2">
    <source>
        <dbReference type="ARBA" id="ARBA00022857"/>
    </source>
</evidence>
<evidence type="ECO:0000256" key="3">
    <source>
        <dbReference type="ARBA" id="ARBA00023002"/>
    </source>
</evidence>
<dbReference type="Pfam" id="PF00106">
    <property type="entry name" value="adh_short"/>
    <property type="match status" value="2"/>
</dbReference>
<dbReference type="GO" id="GO:0016491">
    <property type="term" value="F:oxidoreductase activity"/>
    <property type="evidence" value="ECO:0007669"/>
    <property type="project" value="UniProtKB-KW"/>
</dbReference>
<evidence type="ECO:0008006" key="6">
    <source>
        <dbReference type="Google" id="ProtNLM"/>
    </source>
</evidence>
<dbReference type="InterPro" id="IPR036291">
    <property type="entry name" value="NAD(P)-bd_dom_sf"/>
</dbReference>
<reference evidence="5" key="1">
    <citation type="journal article" date="2017" name="Nat. Ecol. Evol.">
        <title>Genome expansion and lineage-specific genetic innovations in the forest pathogenic fungi Armillaria.</title>
        <authorList>
            <person name="Sipos G."/>
            <person name="Prasanna A.N."/>
            <person name="Walter M.C."/>
            <person name="O'Connor E."/>
            <person name="Balint B."/>
            <person name="Krizsan K."/>
            <person name="Kiss B."/>
            <person name="Hess J."/>
            <person name="Varga T."/>
            <person name="Slot J."/>
            <person name="Riley R."/>
            <person name="Boka B."/>
            <person name="Rigling D."/>
            <person name="Barry K."/>
            <person name="Lee J."/>
            <person name="Mihaltcheva S."/>
            <person name="LaButti K."/>
            <person name="Lipzen A."/>
            <person name="Waldron R."/>
            <person name="Moloney N.M."/>
            <person name="Sperisen C."/>
            <person name="Kredics L."/>
            <person name="Vagvoelgyi C."/>
            <person name="Patrignani A."/>
            <person name="Fitzpatrick D."/>
            <person name="Nagy I."/>
            <person name="Doyle S."/>
            <person name="Anderson J.B."/>
            <person name="Grigoriev I.V."/>
            <person name="Gueldener U."/>
            <person name="Muensterkoetter M."/>
            <person name="Nagy L.G."/>
        </authorList>
    </citation>
    <scope>NUCLEOTIDE SEQUENCE [LARGE SCALE GENOMIC DNA]</scope>
    <source>
        <strain evidence="5">C18/9</strain>
    </source>
</reference>
<dbReference type="EMBL" id="FUEG01000003">
    <property type="protein sequence ID" value="SJL02293.1"/>
    <property type="molecule type" value="Genomic_DNA"/>
</dbReference>
<dbReference type="PRINTS" id="PR00081">
    <property type="entry name" value="GDHRDH"/>
</dbReference>
<dbReference type="PANTHER" id="PTHR24320:SF252">
    <property type="entry name" value="DEHYDROGENASE_REDUCTASE FAMILY PROTEIN, PUTATIVE (AFU_ORTHOLOGUE AFUA_3G08550)-RELATED"/>
    <property type="match status" value="1"/>
</dbReference>
<dbReference type="Proteomes" id="UP000219338">
    <property type="component" value="Unassembled WGS sequence"/>
</dbReference>
<organism evidence="4 5">
    <name type="scientific">Armillaria ostoyae</name>
    <name type="common">Armillaria root rot fungus</name>
    <dbReference type="NCBI Taxonomy" id="47428"/>
    <lineage>
        <taxon>Eukaryota</taxon>
        <taxon>Fungi</taxon>
        <taxon>Dikarya</taxon>
        <taxon>Basidiomycota</taxon>
        <taxon>Agaricomycotina</taxon>
        <taxon>Agaricomycetes</taxon>
        <taxon>Agaricomycetidae</taxon>
        <taxon>Agaricales</taxon>
        <taxon>Marasmiineae</taxon>
        <taxon>Physalacriaceae</taxon>
        <taxon>Armillaria</taxon>
    </lineage>
</organism>
<dbReference type="OrthoDB" id="542013at2759"/>
<protein>
    <recommendedName>
        <fullName evidence="6">Short-chain dehydrogenase/reductase family protein</fullName>
    </recommendedName>
</protein>
<sequence length="334" mass="36703">MTLPLHLRIGQPTVPALPSSLTFDGKTALVTGANVGLGLATCLHLLHHHLPRLIIGVRSRDKGEATKAQLLADPVVAALEHPPNIFIYELDLASQKSVVDFGVAIRRDIPKLDLAVLNAGVYLFELKLSPETRRELTFQVNYVSNALLAIALLPLLKSSSVQSNTPSRLSIVGSEMTIIVKPMHIPVQSAVFDFMTNNKNYDGSNRYSQSKLFVDMFVQQLAKRVDHTQVIVNCMCPGVVMTSLARESPWYLKHFLGIFFSVKGGRTPEVGARLVIKALAASPQSHGKFMANDRLTQVPLMETEDGLQIEAKLWREILEVAEDSIPGCTYALSN</sequence>
<keyword evidence="2" id="KW-0521">NADP</keyword>
<dbReference type="SUPFAM" id="SSF51735">
    <property type="entry name" value="NAD(P)-binding Rossmann-fold domains"/>
    <property type="match status" value="1"/>
</dbReference>
<proteinExistence type="inferred from homology"/>
<comment type="similarity">
    <text evidence="1">Belongs to the short-chain dehydrogenases/reductases (SDR) family.</text>
</comment>